<accession>A0A6H1ZY32</accession>
<dbReference type="AlphaFoldDB" id="A0A6H1ZY32"/>
<reference evidence="1" key="1">
    <citation type="submission" date="2020-03" db="EMBL/GenBank/DDBJ databases">
        <title>The deep terrestrial virosphere.</title>
        <authorList>
            <person name="Holmfeldt K."/>
            <person name="Nilsson E."/>
            <person name="Simone D."/>
            <person name="Lopez-Fernandez M."/>
            <person name="Wu X."/>
            <person name="de Brujin I."/>
            <person name="Lundin D."/>
            <person name="Andersson A."/>
            <person name="Bertilsson S."/>
            <person name="Dopson M."/>
        </authorList>
    </citation>
    <scope>NUCLEOTIDE SEQUENCE</scope>
    <source>
        <strain evidence="1">TM448A02486</strain>
    </source>
</reference>
<evidence type="ECO:0000313" key="1">
    <source>
        <dbReference type="EMBL" id="QJA52120.1"/>
    </source>
</evidence>
<dbReference type="Gene3D" id="3.90.550.10">
    <property type="entry name" value="Spore Coat Polysaccharide Biosynthesis Protein SpsA, Chain A"/>
    <property type="match status" value="1"/>
</dbReference>
<sequence length="208" mass="23794">MVWWTINAAVESGVIDRIFVSTDGKEIADIATKMDAEVLWRPQDFIDRSATIRLDEIIAYHLKVDKLEGDPVVLLQPTSPFRDAEDIRGAMNLFHVKQADCVFSAIPQGHFLWVMNATNQGPQPIYRPEARKNRQQLKDWVWENGAIYITRRAIWDKLGQRVMSTPKAYAYMMSKLHSLEVDVPEDLELARMLCGDREQECVSSISTA</sequence>
<dbReference type="EMBL" id="MT144314">
    <property type="protein sequence ID" value="QJA52120.1"/>
    <property type="molecule type" value="Genomic_DNA"/>
</dbReference>
<gene>
    <name evidence="1" type="ORF">TM448A02486_0007</name>
</gene>
<dbReference type="GO" id="GO:0008781">
    <property type="term" value="F:N-acylneuraminate cytidylyltransferase activity"/>
    <property type="evidence" value="ECO:0007669"/>
    <property type="project" value="TreeGrafter"/>
</dbReference>
<dbReference type="SUPFAM" id="SSF53448">
    <property type="entry name" value="Nucleotide-diphospho-sugar transferases"/>
    <property type="match status" value="1"/>
</dbReference>
<dbReference type="InterPro" id="IPR003329">
    <property type="entry name" value="Cytidylyl_trans"/>
</dbReference>
<dbReference type="CDD" id="cd02513">
    <property type="entry name" value="CMP-NeuAc_Synthase"/>
    <property type="match status" value="1"/>
</dbReference>
<protein>
    <submittedName>
        <fullName evidence="1">Putative cytidylyltransferase</fullName>
    </submittedName>
</protein>
<dbReference type="PANTHER" id="PTHR21485">
    <property type="entry name" value="HAD SUPERFAMILY MEMBERS CMAS AND KDSC"/>
    <property type="match status" value="1"/>
</dbReference>
<dbReference type="Pfam" id="PF02348">
    <property type="entry name" value="CTP_transf_3"/>
    <property type="match status" value="1"/>
</dbReference>
<proteinExistence type="predicted"/>
<keyword evidence="1" id="KW-0808">Transferase</keyword>
<dbReference type="InterPro" id="IPR050793">
    <property type="entry name" value="CMP-NeuNAc_synthase"/>
</dbReference>
<keyword evidence="1" id="KW-0548">Nucleotidyltransferase</keyword>
<organism evidence="1">
    <name type="scientific">viral metagenome</name>
    <dbReference type="NCBI Taxonomy" id="1070528"/>
    <lineage>
        <taxon>unclassified sequences</taxon>
        <taxon>metagenomes</taxon>
        <taxon>organismal metagenomes</taxon>
    </lineage>
</organism>
<dbReference type="InterPro" id="IPR029044">
    <property type="entry name" value="Nucleotide-diphossugar_trans"/>
</dbReference>
<name>A0A6H1ZY32_9ZZZZ</name>
<dbReference type="PANTHER" id="PTHR21485:SF3">
    <property type="entry name" value="N-ACYLNEURAMINATE CYTIDYLYLTRANSFERASE"/>
    <property type="match status" value="1"/>
</dbReference>